<protein>
    <submittedName>
        <fullName evidence="1">Uncharacterized protein</fullName>
    </submittedName>
</protein>
<sequence>CILFPELREALENKFSITFVDQTDLRIWCNLYPELAEELDILLETNLNDTFPAYYSYKTNNPIRNNT</sequence>
<feature type="non-terminal residue" evidence="1">
    <location>
        <position position="1"/>
    </location>
</feature>
<feature type="non-terminal residue" evidence="1">
    <location>
        <position position="67"/>
    </location>
</feature>
<proteinExistence type="predicted"/>
<dbReference type="Proteomes" id="UP001279012">
    <property type="component" value="Unassembled WGS sequence"/>
</dbReference>
<evidence type="ECO:0000313" key="1">
    <source>
        <dbReference type="EMBL" id="MDX7019502.1"/>
    </source>
</evidence>
<name>A0AAW9EGZ9_KLEAE</name>
<comment type="caution">
    <text evidence="1">The sequence shown here is derived from an EMBL/GenBank/DDBJ whole genome shotgun (WGS) entry which is preliminary data.</text>
</comment>
<reference evidence="1" key="1">
    <citation type="submission" date="2023-11" db="EMBL/GenBank/DDBJ databases">
        <title>Detection of rare carbapenemases in Enterobacterales - comparison of two colorimetric and two CIM-based carbapenemase assays.</title>
        <authorList>
            <person name="Schaffarczyk L."/>
            <person name="Noster J."/>
            <person name="Stelzer Y."/>
            <person name="Sattler J."/>
            <person name="Gatermann S."/>
            <person name="Hamprecht A."/>
        </authorList>
    </citation>
    <scope>NUCLEOTIDE SEQUENCE</scope>
    <source>
        <strain evidence="1">CIM-Cont-037</strain>
    </source>
</reference>
<evidence type="ECO:0000313" key="2">
    <source>
        <dbReference type="Proteomes" id="UP001279012"/>
    </source>
</evidence>
<organism evidence="1 2">
    <name type="scientific">Klebsiella aerogenes</name>
    <name type="common">Enterobacter aerogenes</name>
    <dbReference type="NCBI Taxonomy" id="548"/>
    <lineage>
        <taxon>Bacteria</taxon>
        <taxon>Pseudomonadati</taxon>
        <taxon>Pseudomonadota</taxon>
        <taxon>Gammaproteobacteria</taxon>
        <taxon>Enterobacterales</taxon>
        <taxon>Enterobacteriaceae</taxon>
        <taxon>Klebsiella/Raoultella group</taxon>
        <taxon>Klebsiella</taxon>
    </lineage>
</organism>
<accession>A0AAW9EGZ9</accession>
<dbReference type="EMBL" id="JAWZZT010002145">
    <property type="protein sequence ID" value="MDX7019502.1"/>
    <property type="molecule type" value="Genomic_DNA"/>
</dbReference>
<gene>
    <name evidence="1" type="ORF">SJ059_34325</name>
</gene>
<dbReference type="AlphaFoldDB" id="A0AAW9EGZ9"/>